<keyword evidence="2" id="KW-1185">Reference proteome</keyword>
<dbReference type="Proteomes" id="UP000182063">
    <property type="component" value="Chromosome"/>
</dbReference>
<dbReference type="STRING" id="1921510.BSL82_05800"/>
<dbReference type="AlphaFoldDB" id="A0A1L3ZTC1"/>
<dbReference type="OrthoDB" id="7346200at2"/>
<dbReference type="Pfam" id="PF10065">
    <property type="entry name" value="DUF2303"/>
    <property type="match status" value="1"/>
</dbReference>
<dbReference type="EMBL" id="CP018221">
    <property type="protein sequence ID" value="API58883.1"/>
    <property type="molecule type" value="Genomic_DNA"/>
</dbReference>
<dbReference type="RefSeq" id="WP_072596437.1">
    <property type="nucleotide sequence ID" value="NZ_CP018221.1"/>
</dbReference>
<dbReference type="KEGG" id="sphj:BSL82_05800"/>
<organism evidence="1 2">
    <name type="scientific">Tardibacter chloracetimidivorans</name>
    <dbReference type="NCBI Taxonomy" id="1921510"/>
    <lineage>
        <taxon>Bacteria</taxon>
        <taxon>Pseudomonadati</taxon>
        <taxon>Pseudomonadota</taxon>
        <taxon>Alphaproteobacteria</taxon>
        <taxon>Sphingomonadales</taxon>
        <taxon>Sphingomonadaceae</taxon>
        <taxon>Tardibacter</taxon>
    </lineage>
</organism>
<evidence type="ECO:0008006" key="3">
    <source>
        <dbReference type="Google" id="ProtNLM"/>
    </source>
</evidence>
<protein>
    <recommendedName>
        <fullName evidence="3">DUF2303 domain-containing protein</fullName>
    </recommendedName>
</protein>
<sequence length="313" mass="35525">MTDSSIIPPERTGDVIRAVREVVEQYYEPRIEVVKDATGEEIPVLVTGQQQNVKLFSPQDFDPFREKPLRRSGTAVLTALESFVGHVNRFKDEDSIIFASDDRAAPSLTAVIDYHRQGHEGDPRFGKHRAHFAFPLSDEWQAWQEADKAPMSMIEFAAFLEDRVIDVLQLIPGEDELNREQQMFVDATGGAVATPSQLIAMSLSLKVNEKATVNEVRNLSTGEGEVQFTSTHDTAIAGDRVRVPTVFIIGIPVFRNGAFYRVLARLRYRQMQGQLKFWYELWRTDRVFDHAFKEACEQVRVETELPLLLGKAE</sequence>
<evidence type="ECO:0000313" key="1">
    <source>
        <dbReference type="EMBL" id="API58883.1"/>
    </source>
</evidence>
<proteinExistence type="predicted"/>
<reference evidence="2" key="1">
    <citation type="submission" date="2016-11" db="EMBL/GenBank/DDBJ databases">
        <title>Complete Genome Sequence of alachlor-degrading Sphingomonas sp. strain JJ-A5.</title>
        <authorList>
            <person name="Lee H."/>
            <person name="Ka J.-O."/>
        </authorList>
    </citation>
    <scope>NUCLEOTIDE SEQUENCE [LARGE SCALE GENOMIC DNA]</scope>
    <source>
        <strain evidence="2">JJ-A5</strain>
    </source>
</reference>
<evidence type="ECO:0000313" key="2">
    <source>
        <dbReference type="Proteomes" id="UP000182063"/>
    </source>
</evidence>
<dbReference type="InterPro" id="IPR019276">
    <property type="entry name" value="DUF2303"/>
</dbReference>
<gene>
    <name evidence="1" type="ORF">BSL82_05800</name>
</gene>
<name>A0A1L3ZTC1_9SPHN</name>
<accession>A0A1L3ZTC1</accession>